<dbReference type="AlphaFoldDB" id="A0A068SB08"/>
<dbReference type="EMBL" id="CBTN010000071">
    <property type="protein sequence ID" value="CDH59499.1"/>
    <property type="molecule type" value="Genomic_DNA"/>
</dbReference>
<dbReference type="GO" id="GO:0015986">
    <property type="term" value="P:proton motive force-driven ATP synthesis"/>
    <property type="evidence" value="ECO:0007669"/>
    <property type="project" value="InterPro"/>
</dbReference>
<evidence type="ECO:0000313" key="12">
    <source>
        <dbReference type="EMBL" id="CDH59499.1"/>
    </source>
</evidence>
<name>A0A068SB08_9FUNG</name>
<dbReference type="GO" id="GO:0005743">
    <property type="term" value="C:mitochondrial inner membrane"/>
    <property type="evidence" value="ECO:0007669"/>
    <property type="project" value="UniProtKB-SubCell"/>
</dbReference>
<keyword evidence="6 11" id="KW-0999">Mitochondrion inner membrane</keyword>
<dbReference type="InterPro" id="IPR008386">
    <property type="entry name" value="ATP_synth_F0_esu_mt"/>
</dbReference>
<evidence type="ECO:0000313" key="13">
    <source>
        <dbReference type="Proteomes" id="UP000027586"/>
    </source>
</evidence>
<evidence type="ECO:0000256" key="3">
    <source>
        <dbReference type="ARBA" id="ARBA00022448"/>
    </source>
</evidence>
<evidence type="ECO:0000256" key="6">
    <source>
        <dbReference type="ARBA" id="ARBA00022792"/>
    </source>
</evidence>
<evidence type="ECO:0000256" key="2">
    <source>
        <dbReference type="ARBA" id="ARBA00007333"/>
    </source>
</evidence>
<evidence type="ECO:0000256" key="5">
    <source>
        <dbReference type="ARBA" id="ARBA00022781"/>
    </source>
</evidence>
<evidence type="ECO:0000256" key="9">
    <source>
        <dbReference type="ARBA" id="ARBA00023136"/>
    </source>
</evidence>
<dbReference type="Proteomes" id="UP000027586">
    <property type="component" value="Unassembled WGS sequence"/>
</dbReference>
<keyword evidence="5 11" id="KW-0375">Hydrogen ion transport</keyword>
<keyword evidence="4 11" id="KW-0138">CF(0)</keyword>
<dbReference type="GO" id="GO:0045259">
    <property type="term" value="C:proton-transporting ATP synthase complex"/>
    <property type="evidence" value="ECO:0007669"/>
    <property type="project" value="UniProtKB-UniRule"/>
</dbReference>
<evidence type="ECO:0000256" key="10">
    <source>
        <dbReference type="ARBA" id="ARBA00023310"/>
    </source>
</evidence>
<protein>
    <recommendedName>
        <fullName evidence="11">ATP synthase F(0) complex subunit e, mitochondrial</fullName>
    </recommendedName>
</protein>
<gene>
    <name evidence="12" type="ORF">LCOR_10310.1</name>
</gene>
<dbReference type="GO" id="GO:0015078">
    <property type="term" value="F:proton transmembrane transporter activity"/>
    <property type="evidence" value="ECO:0007669"/>
    <property type="project" value="InterPro"/>
</dbReference>
<evidence type="ECO:0000256" key="4">
    <source>
        <dbReference type="ARBA" id="ARBA00022547"/>
    </source>
</evidence>
<keyword evidence="9" id="KW-0472">Membrane</keyword>
<dbReference type="VEuPathDB" id="FungiDB:LCOR_10310.1"/>
<organism evidence="12 13">
    <name type="scientific">Lichtheimia corymbifera JMRC:FSU:9682</name>
    <dbReference type="NCBI Taxonomy" id="1263082"/>
    <lineage>
        <taxon>Eukaryota</taxon>
        <taxon>Fungi</taxon>
        <taxon>Fungi incertae sedis</taxon>
        <taxon>Mucoromycota</taxon>
        <taxon>Mucoromycotina</taxon>
        <taxon>Mucoromycetes</taxon>
        <taxon>Mucorales</taxon>
        <taxon>Lichtheimiaceae</taxon>
        <taxon>Lichtheimia</taxon>
    </lineage>
</organism>
<keyword evidence="7 11" id="KW-0406">Ion transport</keyword>
<keyword evidence="10 11" id="KW-0066">ATP synthesis</keyword>
<comment type="subunit">
    <text evidence="11">F-type ATPases have 2 components, CF(1) - the catalytic core - and CF(0) - the membrane proton channel. CF(1) and CF(0) have multiple subunits.</text>
</comment>
<comment type="subcellular location">
    <subcellularLocation>
        <location evidence="1 11">Mitochondrion inner membrane</location>
    </subcellularLocation>
</comment>
<evidence type="ECO:0000256" key="7">
    <source>
        <dbReference type="ARBA" id="ARBA00023065"/>
    </source>
</evidence>
<dbReference type="OrthoDB" id="2125027at2759"/>
<evidence type="ECO:0000256" key="11">
    <source>
        <dbReference type="RuleBase" id="RU367005"/>
    </source>
</evidence>
<evidence type="ECO:0000256" key="8">
    <source>
        <dbReference type="ARBA" id="ARBA00023128"/>
    </source>
</evidence>
<comment type="function">
    <text evidence="11">Subunit e, of the mitochondrial membrane ATP synthase complex (F(1)F(0) ATP synthase or Complex V) that produces ATP from ADP in the presence of a proton gradient across the membrane which is generated by electron transport complexes of the respiratory chain. ATP synthase complex consist of a soluble F(1) head domain - the catalytic core - and a membrane F(1) domain - the membrane proton channel. These two domains are linked by a central stalk rotating inside the F(1) region and a stationary peripheral stalk. During catalysis, ATP synthesis in the catalytic domain of F(1) is coupled via a rotary mechanism of the central stalk subunits to proton translocation. In vivo, can only synthesize ATP although its ATP hydrolase activity can be activated artificially in vitro. Part of the complex F(0) domain.</text>
</comment>
<comment type="caution">
    <text evidence="12">The sequence shown here is derived from an EMBL/GenBank/DDBJ whole genome shotgun (WGS) entry which is preliminary data.</text>
</comment>
<sequence>MVNSAFVNVGRWSALAFGLVYGYSHNASLHKQAEEKKRQLEYKHKEQLIEEAKRAYAAKKNPVAVVDVVSVDIESPDFDVEKYIAQLEKQEAK</sequence>
<keyword evidence="3 11" id="KW-0813">Transport</keyword>
<accession>A0A068SB08</accession>
<keyword evidence="13" id="KW-1185">Reference proteome</keyword>
<comment type="similarity">
    <text evidence="2 11">Belongs to the ATPase e subunit family.</text>
</comment>
<dbReference type="Pfam" id="PF05680">
    <property type="entry name" value="ATP-synt_E"/>
    <property type="match status" value="1"/>
</dbReference>
<evidence type="ECO:0000256" key="1">
    <source>
        <dbReference type="ARBA" id="ARBA00004273"/>
    </source>
</evidence>
<keyword evidence="8 11" id="KW-0496">Mitochondrion</keyword>
<proteinExistence type="inferred from homology"/>
<reference evidence="12" key="1">
    <citation type="submission" date="2013-08" db="EMBL/GenBank/DDBJ databases">
        <title>Gene expansion shapes genome architecture in the human pathogen Lichtheimia corymbifera: an evolutionary genomics analysis in the ancient terrestrial Mucorales (Mucoromycotina).</title>
        <authorList>
            <person name="Schwartze V.U."/>
            <person name="Winter S."/>
            <person name="Shelest E."/>
            <person name="Marcet-Houben M."/>
            <person name="Horn F."/>
            <person name="Wehner S."/>
            <person name="Hoffmann K."/>
            <person name="Riege K."/>
            <person name="Sammeth M."/>
            <person name="Nowrousian M."/>
            <person name="Valiante V."/>
            <person name="Linde J."/>
            <person name="Jacobsen I.D."/>
            <person name="Marz M."/>
            <person name="Brakhage A.A."/>
            <person name="Gabaldon T."/>
            <person name="Bocker S."/>
            <person name="Voigt K."/>
        </authorList>
    </citation>
    <scope>NUCLEOTIDE SEQUENCE [LARGE SCALE GENOMIC DNA]</scope>
    <source>
        <strain evidence="12">FSU 9682</strain>
    </source>
</reference>